<dbReference type="Gene3D" id="3.30.559.10">
    <property type="entry name" value="Chloramphenicol acetyltransferase-like domain"/>
    <property type="match status" value="2"/>
</dbReference>
<dbReference type="Gene3D" id="3.30.559.30">
    <property type="entry name" value="Nonribosomal peptide synthetase, condensation domain"/>
    <property type="match status" value="2"/>
</dbReference>
<dbReference type="PANTHER" id="PTHR45527">
    <property type="entry name" value="NONRIBOSOMAL PEPTIDE SYNTHETASE"/>
    <property type="match status" value="1"/>
</dbReference>
<comment type="similarity">
    <text evidence="2">Belongs to the ATP-dependent AMP-binding enzyme family.</text>
</comment>
<dbReference type="InterPro" id="IPR020806">
    <property type="entry name" value="PKS_PP-bd"/>
</dbReference>
<comment type="cofactor">
    <cofactor evidence="1">
        <name>pantetheine 4'-phosphate</name>
        <dbReference type="ChEBI" id="CHEBI:47942"/>
    </cofactor>
</comment>
<dbReference type="SUPFAM" id="SSF51679">
    <property type="entry name" value="Bacterial luciferase-like"/>
    <property type="match status" value="1"/>
</dbReference>
<dbReference type="Gene3D" id="2.30.38.10">
    <property type="entry name" value="Luciferase, Domain 3"/>
    <property type="match status" value="2"/>
</dbReference>
<reference evidence="7 8" key="1">
    <citation type="submission" date="2015-11" db="EMBL/GenBank/DDBJ databases">
        <title>Expanding the genomic diversity of Burkholderia species for the development of highly accurate diagnostics.</title>
        <authorList>
            <person name="Sahl J."/>
            <person name="Keim P."/>
            <person name="Wagner D."/>
        </authorList>
    </citation>
    <scope>NUCLEOTIDE SEQUENCE [LARGE SCALE GENOMIC DNA]</scope>
    <source>
        <strain evidence="7 8">RF32-BP4</strain>
    </source>
</reference>
<dbReference type="GO" id="GO:0044550">
    <property type="term" value="P:secondary metabolite biosynthetic process"/>
    <property type="evidence" value="ECO:0007669"/>
    <property type="project" value="UniProtKB-ARBA"/>
</dbReference>
<dbReference type="Gene3D" id="1.10.1200.10">
    <property type="entry name" value="ACP-like"/>
    <property type="match status" value="2"/>
</dbReference>
<dbReference type="PROSITE" id="PS00455">
    <property type="entry name" value="AMP_BINDING"/>
    <property type="match status" value="2"/>
</dbReference>
<feature type="domain" description="Carrier" evidence="6">
    <location>
        <begin position="903"/>
        <end position="977"/>
    </location>
</feature>
<dbReference type="Pfam" id="PF13193">
    <property type="entry name" value="AMP-binding_C"/>
    <property type="match status" value="2"/>
</dbReference>
<dbReference type="NCBIfam" id="TIGR01733">
    <property type="entry name" value="AA-adenyl-dom"/>
    <property type="match status" value="2"/>
</dbReference>
<gene>
    <name evidence="7" type="ORF">WI38_04995</name>
</gene>
<protein>
    <recommendedName>
        <fullName evidence="6">Carrier domain-containing protein</fullName>
    </recommendedName>
</protein>
<dbReference type="InterPro" id="IPR036736">
    <property type="entry name" value="ACP-like_sf"/>
</dbReference>
<dbReference type="Gene3D" id="3.20.20.30">
    <property type="entry name" value="Luciferase-like domain"/>
    <property type="match status" value="1"/>
</dbReference>
<dbReference type="GO" id="GO:0072330">
    <property type="term" value="P:monocarboxylic acid biosynthetic process"/>
    <property type="evidence" value="ECO:0007669"/>
    <property type="project" value="UniProtKB-ARBA"/>
</dbReference>
<feature type="compositionally biased region" description="Basic and acidic residues" evidence="5">
    <location>
        <begin position="11"/>
        <end position="22"/>
    </location>
</feature>
<dbReference type="Pfam" id="PF00550">
    <property type="entry name" value="PP-binding"/>
    <property type="match status" value="2"/>
</dbReference>
<dbReference type="InterPro" id="IPR009081">
    <property type="entry name" value="PP-bd_ACP"/>
</dbReference>
<dbReference type="InterPro" id="IPR023213">
    <property type="entry name" value="CAT-like_dom_sf"/>
</dbReference>
<dbReference type="InterPro" id="IPR001242">
    <property type="entry name" value="Condensation_dom"/>
</dbReference>
<dbReference type="FunFam" id="2.30.38.10:FF:000001">
    <property type="entry name" value="Non-ribosomal peptide synthetase PvdI"/>
    <property type="match status" value="2"/>
</dbReference>
<dbReference type="InterPro" id="IPR024011">
    <property type="entry name" value="Biosynth_lucif-like_mOase_dom"/>
</dbReference>
<dbReference type="GO" id="GO:0005737">
    <property type="term" value="C:cytoplasm"/>
    <property type="evidence" value="ECO:0007669"/>
    <property type="project" value="TreeGrafter"/>
</dbReference>
<evidence type="ECO:0000256" key="3">
    <source>
        <dbReference type="ARBA" id="ARBA00022450"/>
    </source>
</evidence>
<dbReference type="FunFam" id="3.30.300.30:FF:000010">
    <property type="entry name" value="Enterobactin synthetase component F"/>
    <property type="match status" value="1"/>
</dbReference>
<dbReference type="FunFam" id="1.10.1200.10:FF:000016">
    <property type="entry name" value="Non-ribosomal peptide synthase"/>
    <property type="match status" value="1"/>
</dbReference>
<dbReference type="EMBL" id="LOTN01000005">
    <property type="protein sequence ID" value="KUZ95630.1"/>
    <property type="molecule type" value="Genomic_DNA"/>
</dbReference>
<accession>A0A102LKR2</accession>
<dbReference type="InterPro" id="IPR020845">
    <property type="entry name" value="AMP-binding_CS"/>
</dbReference>
<dbReference type="NCBIfam" id="NF003417">
    <property type="entry name" value="PRK04813.1"/>
    <property type="match status" value="3"/>
</dbReference>
<dbReference type="SMART" id="SM00823">
    <property type="entry name" value="PKS_PP"/>
    <property type="match status" value="2"/>
</dbReference>
<dbReference type="PROSITE" id="PS50075">
    <property type="entry name" value="CARRIER"/>
    <property type="match status" value="2"/>
</dbReference>
<sequence>MAPESGSGFHLTDHDVQAHAEPLKERDRLIAMDARIPMNLEQGPLIRGTLIRESEQEHTLLMTAHRIVADHVSMEILLRELDSLYRAEDPLPPVTIQYGDYVRTQQQSGLAQEAWESRDVEVSSTRSTMLTIPVDRERPLQRDFASEVIEGHLAVELTQCLKALARRNETSLFVTLLTGWAVLLARLSGQGEVLVGTSTDTRGTGQASGMIGCFSDTLALRLDCADAPSTAEMLVRVQSKLAQARQYRGIPLERALEVAASTHGTSRGPVFQAMFSEYGQQTWQFRLPGLTVTPAKVASRGAALADLALSFRDAGETVVFRVEYATELLDRSTVERHIENWRTLLVAMTDDEHRPVDRLSLLSEQERRQLLVEWNDTAAPYAHTQCIHELFQAWASRTPDAIAAVQGDVRLSYAELNEQANRLAHYLRKLGVVPDQRVAICVERGPSMLVGIWAVLKAGAAYVPLDPAYPANRLAHMLRDSAPVAVLTQGELDDLWNGDLGEALAGAPRLDLTAKNPPWAHLPTTNPDRESIGLVPAHLAYVIYTSGSTGLPKGVMVEHGGVVSMAVAQARGFTVSPASRVLQFASFSFDACIFEIVMALCHGATLYYPAPGAILVGDTLIHTIDEYGITHATLTPAVLAGLSERARLASVDTLIVAGDALPQAMVQRWGRGRRLINAYGPTEATVWASQYDCRHDDPRKPPIGRPIANAKLYVLDEHRQPVPIGVAGELYVGGVGVARGYLNRAELTAERFLHDPFSGRDDAKMYRTGDLARWLPDGNIEYLGRCDFQVKVRGFRIELGEIESRLAMYPGVREVAVLVREDTPGDQRLVAYVARPADAGAPEGPDSVNASLRDYLAEHLPEHMVPAAYVRLETLPLTPNGKLDRKALPAPDTDAYVTAEYEAPRGRAETIIAEIWADLLKVKRVGRRDQFFQMGGNSLLAVTLMERMRARGLRADVRAVFTNPTLALLAAGASQGELRAESPGNLIPAGCTAITPAMLPLLDLEQAEIDRIVESVPGGAANVQDIYPLAPLQEGILFHHLMATDADPYLLSRMTSFDRRERLDSYLRALQSVMDRHDVLRTAIVWDGLSAPVQVVWRRAPLPVDEIVLDPDQEDGVQQLQRLVAPRHTRFDVHKAPLMRAAIAHDVKKGRWLMLMLFHHLMCDDATLDVMRSEIQAHLLGQDGQLPEPLPFRNFVGEARRAGNSSQSHTEFFQRMLGDVDEPTAPFGLLQVQGDGTDIDEARLTLAPEWAERLRTRARKLGVSPASVCHLACAQVLARVSGRDDVVFGTTLFGRMDGQAGIDRVMGLFMNTLPIRIKLGDEDVVSGVRRTQSLLAELLSHEHASLALAQSCSAVPAPAPLFTALFNYRHGLSREQVRTDEERRAWEGIQALHGEERTNYPLTLSVDDLGDAFKLKAQTQAPLEAMRVCNFMRTAMERLVEALEHAPATATKRIDVLPEAEQGQVLHEWNDTRTDYPADRCIHELIEAQARRTPDAVAAMQADQSLTYAQLNARANQLAHHLRALGVGPNDRVAICIERGLPMLTGLLAVLKTGAAYVPLDPAYPADRLTYMLRDCAPAAVLTQAGVEPVWTRTSSAGATLPILDLTETPCRWSSESTDNLSSAVTGVTPRDLAYVIYTSGSTGTPKGVMVEHRGVVNLLTSMRSIVDIGSADRILSLTTFAFDIAALEFYLPLICGARVILLDRASAHDPAAVSDALLRFDATMLQATPATWRLLVESGWHARPGFKALCGGEALSGELGERLRERVDSVWNVYGPTETTIWSTATRLDNRAGFRPINESIGRPIANTRIYLLDDQGRPAPVGVAAELYIGGDGVARGYLNRPELSAERFLRDPFSDQDGARMYRTGDLARWLPGGDIEYLGRNDFQVKLRGFRIEPGEIEARLLEHPRIREAVVLAREDVKGDQRLVAYVVPHEPDVEHDMASAADQAAVGFSLFFFGADTYAANDKYRLYLQSARFADEHGFEAIWTPERHFHHVGSLYPNPSVLNAALATITRNVKLRAGSVVLPMHNPIRVAEEWAVVDNLSGGRVGMALATGWHSRDFVLAPDNYASRKQVLQDGIATLKTLWAGNAATFRDGLGAASEVRIFPQPLQHELPLWITAAGNADTFVHAGKIGAHVLTHLLGQTVEQAAENIALYRKTRLEHGHDPATGKVTMMIHTFVSDDEDAAFVKSRQPFMNYLRAHLGLLAPMLKSLNISTDSLSEQDLDNIVAHAFDRYSRTASLIGTPRTCLPLVNQLRDSGVDEIACLIDWMNPDDALPALDSLRALRDSIALAPPDAQTLRRYCRAELPEYMVPSAYVQLDAMPLTPNGKLDRKALPPPDMQSFTVKGYEAPQGELENAIARIWAELVGVERVGRHDHFFELGGNSLLAVQCMSRLRQITKMELALSTLFAQPVLSELARKLSERDVQPALVDESPACPAMRTRTP</sequence>
<dbReference type="InterPro" id="IPR025110">
    <property type="entry name" value="AMP-bd_C"/>
</dbReference>
<dbReference type="GO" id="GO:0031177">
    <property type="term" value="F:phosphopantetheine binding"/>
    <property type="evidence" value="ECO:0007669"/>
    <property type="project" value="InterPro"/>
</dbReference>
<dbReference type="InterPro" id="IPR000873">
    <property type="entry name" value="AMP-dep_synth/lig_dom"/>
</dbReference>
<evidence type="ECO:0000256" key="4">
    <source>
        <dbReference type="ARBA" id="ARBA00022553"/>
    </source>
</evidence>
<comment type="caution">
    <text evidence="7">The sequence shown here is derived from an EMBL/GenBank/DDBJ whole genome shotgun (WGS) entry which is preliminary data.</text>
</comment>
<evidence type="ECO:0000259" key="6">
    <source>
        <dbReference type="PROSITE" id="PS50075"/>
    </source>
</evidence>
<dbReference type="Proteomes" id="UP000065521">
    <property type="component" value="Unassembled WGS sequence"/>
</dbReference>
<dbReference type="Gene3D" id="3.30.300.30">
    <property type="match status" value="2"/>
</dbReference>
<dbReference type="SUPFAM" id="SSF52777">
    <property type="entry name" value="CoA-dependent acyltransferases"/>
    <property type="match status" value="4"/>
</dbReference>
<evidence type="ECO:0000256" key="5">
    <source>
        <dbReference type="SAM" id="MobiDB-lite"/>
    </source>
</evidence>
<dbReference type="InterPro" id="IPR010071">
    <property type="entry name" value="AA_adenyl_dom"/>
</dbReference>
<feature type="region of interest" description="Disordered" evidence="5">
    <location>
        <begin position="1"/>
        <end position="22"/>
    </location>
</feature>
<dbReference type="Pfam" id="PF00296">
    <property type="entry name" value="Bac_luciferase"/>
    <property type="match status" value="1"/>
</dbReference>
<dbReference type="Pfam" id="PF00668">
    <property type="entry name" value="Condensation"/>
    <property type="match status" value="2"/>
</dbReference>
<proteinExistence type="inferred from homology"/>
<dbReference type="FunFam" id="3.40.50.980:FF:000001">
    <property type="entry name" value="Non-ribosomal peptide synthetase"/>
    <property type="match status" value="2"/>
</dbReference>
<dbReference type="InterPro" id="IPR011251">
    <property type="entry name" value="Luciferase-like_dom"/>
</dbReference>
<keyword evidence="3" id="KW-0596">Phosphopantetheine</keyword>
<dbReference type="InterPro" id="IPR036661">
    <property type="entry name" value="Luciferase-like_sf"/>
</dbReference>
<dbReference type="GO" id="GO:0016705">
    <property type="term" value="F:oxidoreductase activity, acting on paired donors, with incorporation or reduction of molecular oxygen"/>
    <property type="evidence" value="ECO:0007669"/>
    <property type="project" value="InterPro"/>
</dbReference>
<dbReference type="FunFam" id="3.40.50.12780:FF:000012">
    <property type="entry name" value="Non-ribosomal peptide synthetase"/>
    <property type="match status" value="2"/>
</dbReference>
<dbReference type="FunFam" id="1.10.1200.10:FF:000005">
    <property type="entry name" value="Nonribosomal peptide synthetase 1"/>
    <property type="match status" value="1"/>
</dbReference>
<evidence type="ECO:0000313" key="8">
    <source>
        <dbReference type="Proteomes" id="UP000065521"/>
    </source>
</evidence>
<evidence type="ECO:0000256" key="1">
    <source>
        <dbReference type="ARBA" id="ARBA00001957"/>
    </source>
</evidence>
<feature type="domain" description="Carrier" evidence="6">
    <location>
        <begin position="2354"/>
        <end position="2429"/>
    </location>
</feature>
<dbReference type="Pfam" id="PF00501">
    <property type="entry name" value="AMP-binding"/>
    <property type="match status" value="2"/>
</dbReference>
<dbReference type="InterPro" id="IPR045851">
    <property type="entry name" value="AMP-bd_C_sf"/>
</dbReference>
<dbReference type="SUPFAM" id="SSF56801">
    <property type="entry name" value="Acetyl-CoA synthetase-like"/>
    <property type="match status" value="2"/>
</dbReference>
<dbReference type="CDD" id="cd05930">
    <property type="entry name" value="A_NRPS"/>
    <property type="match status" value="1"/>
</dbReference>
<evidence type="ECO:0000313" key="7">
    <source>
        <dbReference type="EMBL" id="KUZ95630.1"/>
    </source>
</evidence>
<evidence type="ECO:0000256" key="2">
    <source>
        <dbReference type="ARBA" id="ARBA00006432"/>
    </source>
</evidence>
<keyword evidence="4" id="KW-0597">Phosphoprotein</keyword>
<organism evidence="7 8">
    <name type="scientific">Burkholderia ubonensis</name>
    <dbReference type="NCBI Taxonomy" id="101571"/>
    <lineage>
        <taxon>Bacteria</taxon>
        <taxon>Pseudomonadati</taxon>
        <taxon>Pseudomonadota</taxon>
        <taxon>Betaproteobacteria</taxon>
        <taxon>Burkholderiales</taxon>
        <taxon>Burkholderiaceae</taxon>
        <taxon>Burkholderia</taxon>
        <taxon>Burkholderia cepacia complex</taxon>
    </lineage>
</organism>
<dbReference type="PANTHER" id="PTHR45527:SF1">
    <property type="entry name" value="FATTY ACID SYNTHASE"/>
    <property type="match status" value="1"/>
</dbReference>
<dbReference type="NCBIfam" id="TIGR04020">
    <property type="entry name" value="seco_metab_LLM"/>
    <property type="match status" value="1"/>
</dbReference>
<dbReference type="SUPFAM" id="SSF47336">
    <property type="entry name" value="ACP-like"/>
    <property type="match status" value="2"/>
</dbReference>
<dbReference type="Gene3D" id="3.40.50.980">
    <property type="match status" value="4"/>
</dbReference>
<dbReference type="GO" id="GO:0043041">
    <property type="term" value="P:amino acid activation for nonribosomal peptide biosynthetic process"/>
    <property type="evidence" value="ECO:0007669"/>
    <property type="project" value="TreeGrafter"/>
</dbReference>
<dbReference type="CDD" id="cd19544">
    <property type="entry name" value="E-C_NRPS"/>
    <property type="match status" value="1"/>
</dbReference>
<name>A0A102LKR2_9BURK</name>